<evidence type="ECO:0000313" key="3">
    <source>
        <dbReference type="Proteomes" id="UP000198394"/>
    </source>
</evidence>
<dbReference type="Pfam" id="PF06782">
    <property type="entry name" value="UPF0236"/>
    <property type="match status" value="1"/>
</dbReference>
<dbReference type="AlphaFoldDB" id="A0A226QHR4"/>
<comment type="caution">
    <text evidence="2">The sequence shown here is derived from an EMBL/GenBank/DDBJ whole genome shotgun (WGS) entry which is preliminary data.</text>
</comment>
<name>A0A226QHR4_9BACL</name>
<keyword evidence="3" id="KW-1185">Reference proteome</keyword>
<evidence type="ECO:0000313" key="2">
    <source>
        <dbReference type="EMBL" id="OXB92141.1"/>
    </source>
</evidence>
<dbReference type="InterPro" id="IPR009620">
    <property type="entry name" value="UPF0236"/>
</dbReference>
<proteinExistence type="inferred from homology"/>
<dbReference type="EMBL" id="NDYL01000002">
    <property type="protein sequence ID" value="OXB92141.1"/>
    <property type="molecule type" value="Genomic_DNA"/>
</dbReference>
<protein>
    <submittedName>
        <fullName evidence="2">Uncharacterized protein</fullName>
    </submittedName>
</protein>
<comment type="similarity">
    <text evidence="1">Belongs to the UPF0236 family.</text>
</comment>
<evidence type="ECO:0000256" key="1">
    <source>
        <dbReference type="ARBA" id="ARBA00006539"/>
    </source>
</evidence>
<gene>
    <name evidence="2" type="ORF">B9L23_13035</name>
</gene>
<reference evidence="2 3" key="1">
    <citation type="submission" date="2017-04" db="EMBL/GenBank/DDBJ databases">
        <title>The genome sequence of Parageobacillus galactosidasius DSM 18751.</title>
        <authorList>
            <person name="Ramaloko W.T."/>
            <person name="Koen N."/>
            <person name="Polliack S."/>
            <person name="Aliyu H."/>
            <person name="Lebre P."/>
            <person name="Mohr T."/>
            <person name="Oswald F."/>
            <person name="Zwick M."/>
            <person name="Neumann A."/>
            <person name="Syldatk C."/>
            <person name="Cowan D."/>
            <person name="De Maayer P."/>
        </authorList>
    </citation>
    <scope>NUCLEOTIDE SEQUENCE [LARGE SCALE GENOMIC DNA]</scope>
    <source>
        <strain evidence="2 3">DSM 18751</strain>
    </source>
</reference>
<accession>A0A226QHR4</accession>
<sequence length="69" mass="8476">MAENRDKRRYHLKDKRRTTIQTLFGEVTFERNYYLDREQNRYTFLLDSFLAFDGSQSISHTIKQEERVL</sequence>
<dbReference type="Proteomes" id="UP000198394">
    <property type="component" value="Unassembled WGS sequence"/>
</dbReference>
<organism evidence="2 3">
    <name type="scientific">Parageobacillus galactosidasius</name>
    <dbReference type="NCBI Taxonomy" id="883812"/>
    <lineage>
        <taxon>Bacteria</taxon>
        <taxon>Bacillati</taxon>
        <taxon>Bacillota</taxon>
        <taxon>Bacilli</taxon>
        <taxon>Bacillales</taxon>
        <taxon>Anoxybacillaceae</taxon>
        <taxon>Parageobacillus</taxon>
    </lineage>
</organism>